<evidence type="ECO:0000313" key="10">
    <source>
        <dbReference type="Proteomes" id="UP000485058"/>
    </source>
</evidence>
<dbReference type="PANTHER" id="PTHR38042">
    <property type="entry name" value="UROPORPHYRINOGEN-III SYNTHASE, CHLOROPLASTIC"/>
    <property type="match status" value="1"/>
</dbReference>
<evidence type="ECO:0000256" key="7">
    <source>
        <dbReference type="RuleBase" id="RU366031"/>
    </source>
</evidence>
<sequence length="156" mass="16320">MLEALTRHGLHCIELPLIQHQDGPDRATLPALLREGQHDWVAVTSPEAAAVFLEAWEAAGRPQSSVSQVAPELLSAAAAAPIVTFGSPTAVKAWVGLVGLKVAQEKASVCIGSTSAKACASAGLTRVFHPSDPGIPGWVEQVLLAVHEQEQAHSRA</sequence>
<comment type="similarity">
    <text evidence="2 7">Belongs to the uroporphyrinogen-III synthase family.</text>
</comment>
<dbReference type="InterPro" id="IPR003754">
    <property type="entry name" value="4pyrrol_synth_uPrphyn_synth"/>
</dbReference>
<evidence type="ECO:0000256" key="6">
    <source>
        <dbReference type="ARBA" id="ARBA00048617"/>
    </source>
</evidence>
<comment type="caution">
    <text evidence="9">The sequence shown here is derived from an EMBL/GenBank/DDBJ whole genome shotgun (WGS) entry which is preliminary data.</text>
</comment>
<evidence type="ECO:0000256" key="4">
    <source>
        <dbReference type="ARBA" id="ARBA00023239"/>
    </source>
</evidence>
<dbReference type="Proteomes" id="UP000485058">
    <property type="component" value="Unassembled WGS sequence"/>
</dbReference>
<dbReference type="AlphaFoldDB" id="A0A699YJR2"/>
<evidence type="ECO:0000313" key="9">
    <source>
        <dbReference type="EMBL" id="GFH08158.1"/>
    </source>
</evidence>
<evidence type="ECO:0000256" key="5">
    <source>
        <dbReference type="ARBA" id="ARBA00023244"/>
    </source>
</evidence>
<dbReference type="SUPFAM" id="SSF69618">
    <property type="entry name" value="HemD-like"/>
    <property type="match status" value="1"/>
</dbReference>
<proteinExistence type="inferred from homology"/>
<name>A0A699YJR2_HAELA</name>
<dbReference type="InterPro" id="IPR039793">
    <property type="entry name" value="UROS/Hem4"/>
</dbReference>
<keyword evidence="4 7" id="KW-0456">Lyase</keyword>
<evidence type="ECO:0000256" key="2">
    <source>
        <dbReference type="ARBA" id="ARBA00008133"/>
    </source>
</evidence>
<dbReference type="GO" id="GO:0004852">
    <property type="term" value="F:uroporphyrinogen-III synthase activity"/>
    <property type="evidence" value="ECO:0007669"/>
    <property type="project" value="UniProtKB-UniRule"/>
</dbReference>
<dbReference type="Gene3D" id="3.40.50.10090">
    <property type="match status" value="2"/>
</dbReference>
<keyword evidence="5 7" id="KW-0627">Porphyrin biosynthesis</keyword>
<accession>A0A699YJR2</accession>
<organism evidence="9 10">
    <name type="scientific">Haematococcus lacustris</name>
    <name type="common">Green alga</name>
    <name type="synonym">Haematococcus pluvialis</name>
    <dbReference type="NCBI Taxonomy" id="44745"/>
    <lineage>
        <taxon>Eukaryota</taxon>
        <taxon>Viridiplantae</taxon>
        <taxon>Chlorophyta</taxon>
        <taxon>core chlorophytes</taxon>
        <taxon>Chlorophyceae</taxon>
        <taxon>CS clade</taxon>
        <taxon>Chlamydomonadales</taxon>
        <taxon>Haematococcaceae</taxon>
        <taxon>Haematococcus</taxon>
    </lineage>
</organism>
<dbReference type="Pfam" id="PF02602">
    <property type="entry name" value="HEM4"/>
    <property type="match status" value="1"/>
</dbReference>
<keyword evidence="10" id="KW-1185">Reference proteome</keyword>
<dbReference type="GO" id="GO:0006782">
    <property type="term" value="P:protoporphyrinogen IX biosynthetic process"/>
    <property type="evidence" value="ECO:0007669"/>
    <property type="project" value="UniProtKB-UniRule"/>
</dbReference>
<evidence type="ECO:0000259" key="8">
    <source>
        <dbReference type="Pfam" id="PF02602"/>
    </source>
</evidence>
<dbReference type="UniPathway" id="UPA00251">
    <property type="reaction ID" value="UER00320"/>
</dbReference>
<comment type="pathway">
    <text evidence="1 7">Porphyrin-containing compound metabolism; protoporphyrin-IX biosynthesis; coproporphyrinogen-III from 5-aminolevulinate: step 3/4.</text>
</comment>
<dbReference type="EMBL" id="BLLF01000142">
    <property type="protein sequence ID" value="GFH08158.1"/>
    <property type="molecule type" value="Genomic_DNA"/>
</dbReference>
<evidence type="ECO:0000256" key="1">
    <source>
        <dbReference type="ARBA" id="ARBA00004772"/>
    </source>
</evidence>
<dbReference type="InterPro" id="IPR036108">
    <property type="entry name" value="4pyrrol_syn_uPrphyn_synt_sf"/>
</dbReference>
<protein>
    <recommendedName>
        <fullName evidence="3 7">Uroporphyrinogen-III synthase</fullName>
        <ecNumber evidence="3 7">4.2.1.75</ecNumber>
    </recommendedName>
</protein>
<dbReference type="GO" id="GO:0006780">
    <property type="term" value="P:uroporphyrinogen III biosynthetic process"/>
    <property type="evidence" value="ECO:0007669"/>
    <property type="project" value="UniProtKB-UniRule"/>
</dbReference>
<comment type="function">
    <text evidence="7">Catalyzes cyclization of the linear tetrapyrrole, hydroxymethylbilane, to the macrocyclic uroporphyrinogen III.</text>
</comment>
<dbReference type="EC" id="4.2.1.75" evidence="3 7"/>
<reference evidence="9 10" key="1">
    <citation type="submission" date="2020-02" db="EMBL/GenBank/DDBJ databases">
        <title>Draft genome sequence of Haematococcus lacustris strain NIES-144.</title>
        <authorList>
            <person name="Morimoto D."/>
            <person name="Nakagawa S."/>
            <person name="Yoshida T."/>
            <person name="Sawayama S."/>
        </authorList>
    </citation>
    <scope>NUCLEOTIDE SEQUENCE [LARGE SCALE GENOMIC DNA]</scope>
    <source>
        <strain evidence="9 10">NIES-144</strain>
    </source>
</reference>
<comment type="catalytic activity">
    <reaction evidence="6 7">
        <text>hydroxymethylbilane = uroporphyrinogen III + H2O</text>
        <dbReference type="Rhea" id="RHEA:18965"/>
        <dbReference type="ChEBI" id="CHEBI:15377"/>
        <dbReference type="ChEBI" id="CHEBI:57308"/>
        <dbReference type="ChEBI" id="CHEBI:57845"/>
        <dbReference type="EC" id="4.2.1.75"/>
    </reaction>
</comment>
<evidence type="ECO:0000256" key="3">
    <source>
        <dbReference type="ARBA" id="ARBA00013109"/>
    </source>
</evidence>
<feature type="domain" description="Tetrapyrrole biosynthesis uroporphyrinogen III synthase" evidence="8">
    <location>
        <begin position="3"/>
        <end position="63"/>
    </location>
</feature>
<gene>
    <name evidence="9" type="ORF">HaLaN_03076</name>
</gene>
<dbReference type="PANTHER" id="PTHR38042:SF1">
    <property type="entry name" value="UROPORPHYRINOGEN-III SYNTHASE, CHLOROPLASTIC"/>
    <property type="match status" value="1"/>
</dbReference>